<proteinExistence type="predicted"/>
<dbReference type="NCBIfam" id="TIGR02122">
    <property type="entry name" value="TRAP_TAXI"/>
    <property type="match status" value="1"/>
</dbReference>
<evidence type="ECO:0000313" key="1">
    <source>
        <dbReference type="EMBL" id="HEB74093.1"/>
    </source>
</evidence>
<protein>
    <submittedName>
        <fullName evidence="1">TAXI family TRAP transporter solute-binding subunit</fullName>
    </submittedName>
</protein>
<dbReference type="SUPFAM" id="SSF53850">
    <property type="entry name" value="Periplasmic binding protein-like II"/>
    <property type="match status" value="1"/>
</dbReference>
<sequence>MKKSKDCIFVIFLFVIVISGMSYAEDSFLTLATGSERGVYYPIGQGICEVAAKQGLYIKVIPSQGSIENIKLLESKQADIALVQSDVAFYAYNGMNIFNRPFHNISAILSLYTESIQILVRNSLWLKKIKDFKGKRVAIGPEGSGTQFNAGAILEAAG</sequence>
<dbReference type="Proteomes" id="UP000886268">
    <property type="component" value="Unassembled WGS sequence"/>
</dbReference>
<accession>A0A7V1N2K4</accession>
<dbReference type="PANTHER" id="PTHR42941:SF1">
    <property type="entry name" value="SLL1037 PROTEIN"/>
    <property type="match status" value="1"/>
</dbReference>
<dbReference type="EMBL" id="DRKW01000149">
    <property type="protein sequence ID" value="HEB74093.1"/>
    <property type="molecule type" value="Genomic_DNA"/>
</dbReference>
<dbReference type="InterPro" id="IPR011852">
    <property type="entry name" value="TRAP_TAXI"/>
</dbReference>
<comment type="caution">
    <text evidence="1">The sequence shown here is derived from an EMBL/GenBank/DDBJ whole genome shotgun (WGS) entry which is preliminary data.</text>
</comment>
<dbReference type="Pfam" id="PF16868">
    <property type="entry name" value="NMT1_3"/>
    <property type="match status" value="1"/>
</dbReference>
<organism evidence="1">
    <name type="scientific">Desulfofervidus auxilii</name>
    <dbReference type="NCBI Taxonomy" id="1621989"/>
    <lineage>
        <taxon>Bacteria</taxon>
        <taxon>Pseudomonadati</taxon>
        <taxon>Thermodesulfobacteriota</taxon>
        <taxon>Candidatus Desulfofervidia</taxon>
        <taxon>Candidatus Desulfofervidales</taxon>
        <taxon>Candidatus Desulfofervidaceae</taxon>
        <taxon>Candidatus Desulfofervidus</taxon>
    </lineage>
</organism>
<dbReference type="AlphaFoldDB" id="A0A7V1N2K4"/>
<gene>
    <name evidence="1" type="ORF">ENJ03_02605</name>
</gene>
<feature type="non-terminal residue" evidence="1">
    <location>
        <position position="158"/>
    </location>
</feature>
<name>A0A7V1N2K4_DESA2</name>
<reference evidence="1" key="1">
    <citation type="journal article" date="2020" name="mSystems">
        <title>Genome- and Community-Level Interaction Insights into Carbon Utilization and Element Cycling Functions of Hydrothermarchaeota in Hydrothermal Sediment.</title>
        <authorList>
            <person name="Zhou Z."/>
            <person name="Liu Y."/>
            <person name="Xu W."/>
            <person name="Pan J."/>
            <person name="Luo Z.H."/>
            <person name="Li M."/>
        </authorList>
    </citation>
    <scope>NUCLEOTIDE SEQUENCE [LARGE SCALE GENOMIC DNA]</scope>
    <source>
        <strain evidence="1">HyVt-45</strain>
    </source>
</reference>
<dbReference type="Gene3D" id="3.40.190.10">
    <property type="entry name" value="Periplasmic binding protein-like II"/>
    <property type="match status" value="1"/>
</dbReference>
<dbReference type="PANTHER" id="PTHR42941">
    <property type="entry name" value="SLL1037 PROTEIN"/>
    <property type="match status" value="1"/>
</dbReference>